<dbReference type="EMBL" id="PVTL01000001">
    <property type="protein sequence ID" value="PRY70193.1"/>
    <property type="molecule type" value="Genomic_DNA"/>
</dbReference>
<gene>
    <name evidence="1" type="ORF">B0I08_101321</name>
</gene>
<dbReference type="RefSeq" id="WP_146134290.1">
    <property type="nucleotide sequence ID" value="NZ_PVTL01000001.1"/>
</dbReference>
<keyword evidence="2" id="KW-1185">Reference proteome</keyword>
<proteinExistence type="predicted"/>
<protein>
    <submittedName>
        <fullName evidence="1">Uncharacterized protein</fullName>
    </submittedName>
</protein>
<dbReference type="Proteomes" id="UP000237983">
    <property type="component" value="Unassembled WGS sequence"/>
</dbReference>
<organism evidence="1 2">
    <name type="scientific">Glaciihabitans tibetensis</name>
    <dbReference type="NCBI Taxonomy" id="1266600"/>
    <lineage>
        <taxon>Bacteria</taxon>
        <taxon>Bacillati</taxon>
        <taxon>Actinomycetota</taxon>
        <taxon>Actinomycetes</taxon>
        <taxon>Micrococcales</taxon>
        <taxon>Microbacteriaceae</taxon>
        <taxon>Glaciihabitans</taxon>
    </lineage>
</organism>
<evidence type="ECO:0000313" key="2">
    <source>
        <dbReference type="Proteomes" id="UP000237983"/>
    </source>
</evidence>
<accession>A0A2T0VJ08</accession>
<dbReference type="AlphaFoldDB" id="A0A2T0VJ08"/>
<name>A0A2T0VJ08_9MICO</name>
<evidence type="ECO:0000313" key="1">
    <source>
        <dbReference type="EMBL" id="PRY70193.1"/>
    </source>
</evidence>
<dbReference type="OrthoDB" id="223410at2"/>
<comment type="caution">
    <text evidence="1">The sequence shown here is derived from an EMBL/GenBank/DDBJ whole genome shotgun (WGS) entry which is preliminary data.</text>
</comment>
<reference evidence="1 2" key="1">
    <citation type="submission" date="2018-03" db="EMBL/GenBank/DDBJ databases">
        <title>Genomic Encyclopedia of Type Strains, Phase III (KMG-III): the genomes of soil and plant-associated and newly described type strains.</title>
        <authorList>
            <person name="Whitman W."/>
        </authorList>
    </citation>
    <scope>NUCLEOTIDE SEQUENCE [LARGE SCALE GENOMIC DNA]</scope>
    <source>
        <strain evidence="1 2">CGMCC 1.12484</strain>
    </source>
</reference>
<sequence length="244" mass="25332">MPTFGTVRGQFVLDVIDGPDADSAPDLVTATGTVSFRASVGALGNVGNTPNPVSVIRSVITGVLDPQGYLCTPLSDGATPGARGVQLLATDDPENAPAGWVWTVDYNLYSPDGTRLDEPKSHDIALPAGAEVWLTTVIPSEAAQGAIPLPQAEALAAAALGAAIAAREAAQDAEESAEESAASAWKAAQDLAVIKQELAEHYVRTDQVMIGIDTDGVPYFGHNIPFENAVPLLTDEDGVPYLML</sequence>